<evidence type="ECO:0000256" key="1">
    <source>
        <dbReference type="SAM" id="MobiDB-lite"/>
    </source>
</evidence>
<name>A0A7S2AGM9_9DINO</name>
<sequence length="134" mass="14006">MDMALRSLSRVPPKQPGDNAEAPSLAAAFAPTDHHLCDWTSYVNQPFLQDVLPEAAEAFATLAAMVPWAAGVVLEGAEGGRQQRLGAMARALLDVGRALWLRDVAGWQKVDLLSCPGEAAGGADSAGLLLVASQ</sequence>
<dbReference type="AlphaFoldDB" id="A0A7S2AGM9"/>
<evidence type="ECO:0000313" key="2">
    <source>
        <dbReference type="EMBL" id="CAD9367431.1"/>
    </source>
</evidence>
<dbReference type="EMBL" id="HBGQ01006648">
    <property type="protein sequence ID" value="CAD9367431.1"/>
    <property type="molecule type" value="Transcribed_RNA"/>
</dbReference>
<feature type="region of interest" description="Disordered" evidence="1">
    <location>
        <begin position="1"/>
        <end position="22"/>
    </location>
</feature>
<organism evidence="2">
    <name type="scientific">Alexandrium andersonii</name>
    <dbReference type="NCBI Taxonomy" id="327968"/>
    <lineage>
        <taxon>Eukaryota</taxon>
        <taxon>Sar</taxon>
        <taxon>Alveolata</taxon>
        <taxon>Dinophyceae</taxon>
        <taxon>Gonyaulacales</taxon>
        <taxon>Pyrocystaceae</taxon>
        <taxon>Alexandrium</taxon>
    </lineage>
</organism>
<accession>A0A7S2AGM9</accession>
<reference evidence="2" key="1">
    <citation type="submission" date="2021-01" db="EMBL/GenBank/DDBJ databases">
        <authorList>
            <person name="Corre E."/>
            <person name="Pelletier E."/>
            <person name="Niang G."/>
            <person name="Scheremetjew M."/>
            <person name="Finn R."/>
            <person name="Kale V."/>
            <person name="Holt S."/>
            <person name="Cochrane G."/>
            <person name="Meng A."/>
            <person name="Brown T."/>
            <person name="Cohen L."/>
        </authorList>
    </citation>
    <scope>NUCLEOTIDE SEQUENCE</scope>
    <source>
        <strain evidence="2">CCMP2222</strain>
    </source>
</reference>
<proteinExistence type="predicted"/>
<gene>
    <name evidence="2" type="ORF">AAND1436_LOCUS3350</name>
</gene>
<protein>
    <submittedName>
        <fullName evidence="2">Uncharacterized protein</fullName>
    </submittedName>
</protein>